<reference evidence="2" key="1">
    <citation type="journal article" date="2017" name="Nat. Ecol. Evol.">
        <title>Genome expansion and lineage-specific genetic innovations in the forest pathogenic fungi Armillaria.</title>
        <authorList>
            <person name="Sipos G."/>
            <person name="Prasanna A.N."/>
            <person name="Walter M.C."/>
            <person name="O'Connor E."/>
            <person name="Balint B."/>
            <person name="Krizsan K."/>
            <person name="Kiss B."/>
            <person name="Hess J."/>
            <person name="Varga T."/>
            <person name="Slot J."/>
            <person name="Riley R."/>
            <person name="Boka B."/>
            <person name="Rigling D."/>
            <person name="Barry K."/>
            <person name="Lee J."/>
            <person name="Mihaltcheva S."/>
            <person name="LaButti K."/>
            <person name="Lipzen A."/>
            <person name="Waldron R."/>
            <person name="Moloney N.M."/>
            <person name="Sperisen C."/>
            <person name="Kredics L."/>
            <person name="Vagvoelgyi C."/>
            <person name="Patrignani A."/>
            <person name="Fitzpatrick D."/>
            <person name="Nagy I."/>
            <person name="Doyle S."/>
            <person name="Anderson J.B."/>
            <person name="Grigoriev I.V."/>
            <person name="Gueldener U."/>
            <person name="Muensterkoetter M."/>
            <person name="Nagy L.G."/>
        </authorList>
    </citation>
    <scope>NUCLEOTIDE SEQUENCE [LARGE SCALE GENOMIC DNA]</scope>
    <source>
        <strain evidence="2">28-4</strain>
    </source>
</reference>
<dbReference type="Proteomes" id="UP000218334">
    <property type="component" value="Unassembled WGS sequence"/>
</dbReference>
<sequence>MFGGDESSHPKLHHTHVTRRGLRIRDLSIVSRYSYRCPAFIETILETRTCPLSINKLQRFAFSLSESIDFQHLGEMLTLTSGTLRVLSLTFNFPNASRDLPLDSLPIVGIGHLSKTAFMITYGRDGPHYLRWWIQSLKKVIASDETSALRIMDLELGPSFSLANPASQSEWNEFDQILSSPPFHNEFQTLTIQVQKRSPDEHVNQWDDSQLALPSEGVLGGATPRRSVEVRAKHLKAQFPRLAGKGKLSVKIIQCVYNL</sequence>
<organism evidence="1 2">
    <name type="scientific">Armillaria solidipes</name>
    <dbReference type="NCBI Taxonomy" id="1076256"/>
    <lineage>
        <taxon>Eukaryota</taxon>
        <taxon>Fungi</taxon>
        <taxon>Dikarya</taxon>
        <taxon>Basidiomycota</taxon>
        <taxon>Agaricomycotina</taxon>
        <taxon>Agaricomycetes</taxon>
        <taxon>Agaricomycetidae</taxon>
        <taxon>Agaricales</taxon>
        <taxon>Marasmiineae</taxon>
        <taxon>Physalacriaceae</taxon>
        <taxon>Armillaria</taxon>
    </lineage>
</organism>
<dbReference type="EMBL" id="KZ293420">
    <property type="protein sequence ID" value="PBK73422.1"/>
    <property type="molecule type" value="Genomic_DNA"/>
</dbReference>
<accession>A0A2H3C2H4</accession>
<evidence type="ECO:0000313" key="1">
    <source>
        <dbReference type="EMBL" id="PBK73422.1"/>
    </source>
</evidence>
<gene>
    <name evidence="1" type="ORF">ARMSODRAFT_633594</name>
</gene>
<protein>
    <submittedName>
        <fullName evidence="1">Uncharacterized protein</fullName>
    </submittedName>
</protein>
<dbReference type="AlphaFoldDB" id="A0A2H3C2H4"/>
<evidence type="ECO:0000313" key="2">
    <source>
        <dbReference type="Proteomes" id="UP000218334"/>
    </source>
</evidence>
<proteinExistence type="predicted"/>
<keyword evidence="2" id="KW-1185">Reference proteome</keyword>
<name>A0A2H3C2H4_9AGAR</name>